<evidence type="ECO:0000256" key="10">
    <source>
        <dbReference type="ARBA" id="ARBA00023136"/>
    </source>
</evidence>
<evidence type="ECO:0000256" key="4">
    <source>
        <dbReference type="ARBA" id="ARBA00022614"/>
    </source>
</evidence>
<evidence type="ECO:0000256" key="12">
    <source>
        <dbReference type="ARBA" id="ARBA00023180"/>
    </source>
</evidence>
<evidence type="ECO:0000256" key="6">
    <source>
        <dbReference type="ARBA" id="ARBA00022729"/>
    </source>
</evidence>
<dbReference type="STRING" id="1965070.A0A3S5WGZ2"/>
<dbReference type="Gene3D" id="3.80.10.10">
    <property type="entry name" value="Ribonuclease Inhibitor"/>
    <property type="match status" value="3"/>
</dbReference>
<evidence type="ECO:0000259" key="15">
    <source>
        <dbReference type="PROSITE" id="PS50104"/>
    </source>
</evidence>
<keyword evidence="12" id="KW-0325">Glycoprotein</keyword>
<evidence type="ECO:0000256" key="5">
    <source>
        <dbReference type="ARBA" id="ARBA00022692"/>
    </source>
</evidence>
<accession>A0A3S5WGZ2</accession>
<dbReference type="GO" id="GO:0038023">
    <property type="term" value="F:signaling receptor activity"/>
    <property type="evidence" value="ECO:0007669"/>
    <property type="project" value="TreeGrafter"/>
</dbReference>
<dbReference type="GO" id="GO:0045087">
    <property type="term" value="P:innate immune response"/>
    <property type="evidence" value="ECO:0007669"/>
    <property type="project" value="UniProtKB-KW"/>
</dbReference>
<evidence type="ECO:0000313" key="17">
    <source>
        <dbReference type="Proteomes" id="UP000285301"/>
    </source>
</evidence>
<comment type="caution">
    <text evidence="16">The sequence shown here is derived from an EMBL/GenBank/DDBJ whole genome shotgun (WGS) entry which is preliminary data.</text>
</comment>
<comment type="similarity">
    <text evidence="2">Belongs to the Toll-like receptor family.</text>
</comment>
<evidence type="ECO:0000256" key="9">
    <source>
        <dbReference type="ARBA" id="ARBA00022989"/>
    </source>
</evidence>
<dbReference type="SUPFAM" id="SSF52058">
    <property type="entry name" value="L domain-like"/>
    <property type="match status" value="2"/>
</dbReference>
<proteinExistence type="inferred from homology"/>
<dbReference type="OrthoDB" id="6160824at2759"/>
<evidence type="ECO:0000256" key="3">
    <source>
        <dbReference type="ARBA" id="ARBA00022588"/>
    </source>
</evidence>
<dbReference type="Pfam" id="PF01582">
    <property type="entry name" value="TIR"/>
    <property type="match status" value="1"/>
</dbReference>
<dbReference type="SMART" id="SM00255">
    <property type="entry name" value="TIR"/>
    <property type="match status" value="1"/>
</dbReference>
<keyword evidence="11 16" id="KW-0675">Receptor</keyword>
<evidence type="ECO:0000256" key="2">
    <source>
        <dbReference type="ARBA" id="ARBA00009634"/>
    </source>
</evidence>
<organism evidence="16 17">
    <name type="scientific">Dinothrombium tinctorium</name>
    <dbReference type="NCBI Taxonomy" id="1965070"/>
    <lineage>
        <taxon>Eukaryota</taxon>
        <taxon>Metazoa</taxon>
        <taxon>Ecdysozoa</taxon>
        <taxon>Arthropoda</taxon>
        <taxon>Chelicerata</taxon>
        <taxon>Arachnida</taxon>
        <taxon>Acari</taxon>
        <taxon>Acariformes</taxon>
        <taxon>Trombidiformes</taxon>
        <taxon>Prostigmata</taxon>
        <taxon>Anystina</taxon>
        <taxon>Parasitengona</taxon>
        <taxon>Trombidioidea</taxon>
        <taxon>Trombidiidae</taxon>
        <taxon>Dinothrombium</taxon>
    </lineage>
</organism>
<dbReference type="Pfam" id="PF13855">
    <property type="entry name" value="LRR_8"/>
    <property type="match status" value="3"/>
</dbReference>
<dbReference type="AlphaFoldDB" id="A0A3S5WGZ2"/>
<dbReference type="SMART" id="SM00369">
    <property type="entry name" value="LRR_TYP"/>
    <property type="match status" value="7"/>
</dbReference>
<evidence type="ECO:0000256" key="1">
    <source>
        <dbReference type="ARBA" id="ARBA00004479"/>
    </source>
</evidence>
<reference evidence="16 17" key="1">
    <citation type="journal article" date="2018" name="Gigascience">
        <title>Genomes of trombidid mites reveal novel predicted allergens and laterally-transferred genes associated with secondary metabolism.</title>
        <authorList>
            <person name="Dong X."/>
            <person name="Chaisiri K."/>
            <person name="Xia D."/>
            <person name="Armstrong S.D."/>
            <person name="Fang Y."/>
            <person name="Donnelly M.J."/>
            <person name="Kadowaki T."/>
            <person name="McGarry J.W."/>
            <person name="Darby A.C."/>
            <person name="Makepeace B.L."/>
        </authorList>
    </citation>
    <scope>NUCLEOTIDE SEQUENCE [LARGE SCALE GENOMIC DNA]</scope>
    <source>
        <strain evidence="16">UoL-WK</strain>
    </source>
</reference>
<keyword evidence="17" id="KW-1185">Reference proteome</keyword>
<dbReference type="Gene3D" id="3.40.50.10140">
    <property type="entry name" value="Toll/interleukin-1 receptor homology (TIR) domain"/>
    <property type="match status" value="1"/>
</dbReference>
<keyword evidence="7" id="KW-0677">Repeat</keyword>
<keyword evidence="8" id="KW-0391">Immunity</keyword>
<keyword evidence="4" id="KW-0433">Leucine-rich repeat</keyword>
<dbReference type="PANTHER" id="PTHR24365">
    <property type="entry name" value="TOLL-LIKE RECEPTOR"/>
    <property type="match status" value="1"/>
</dbReference>
<dbReference type="EMBL" id="NCKU01002942">
    <property type="protein sequence ID" value="RWS08504.1"/>
    <property type="molecule type" value="Genomic_DNA"/>
</dbReference>
<dbReference type="InterPro" id="IPR035897">
    <property type="entry name" value="Toll_tir_struct_dom_sf"/>
</dbReference>
<dbReference type="GO" id="GO:0007165">
    <property type="term" value="P:signal transduction"/>
    <property type="evidence" value="ECO:0007669"/>
    <property type="project" value="InterPro"/>
</dbReference>
<keyword evidence="10 14" id="KW-0472">Membrane</keyword>
<evidence type="ECO:0000256" key="14">
    <source>
        <dbReference type="SAM" id="Phobius"/>
    </source>
</evidence>
<comment type="subcellular location">
    <subcellularLocation>
        <location evidence="1">Membrane</location>
        <topology evidence="1">Single-pass type I membrane protein</topology>
    </subcellularLocation>
</comment>
<feature type="domain" description="TIR" evidence="15">
    <location>
        <begin position="860"/>
        <end position="1019"/>
    </location>
</feature>
<evidence type="ECO:0000256" key="13">
    <source>
        <dbReference type="SAM" id="MobiDB-lite"/>
    </source>
</evidence>
<name>A0A3S5WGZ2_9ACAR</name>
<evidence type="ECO:0000313" key="16">
    <source>
        <dbReference type="EMBL" id="RWS08504.1"/>
    </source>
</evidence>
<feature type="region of interest" description="Disordered" evidence="13">
    <location>
        <begin position="1068"/>
        <end position="1092"/>
    </location>
</feature>
<keyword evidence="5 14" id="KW-0812">Transmembrane</keyword>
<dbReference type="Proteomes" id="UP000285301">
    <property type="component" value="Unassembled WGS sequence"/>
</dbReference>
<gene>
    <name evidence="16" type="ORF">B4U79_05300</name>
</gene>
<keyword evidence="3" id="KW-0399">Innate immunity</keyword>
<dbReference type="PROSITE" id="PS50104">
    <property type="entry name" value="TIR"/>
    <property type="match status" value="1"/>
</dbReference>
<dbReference type="InterPro" id="IPR001611">
    <property type="entry name" value="Leu-rich_rpt"/>
</dbReference>
<dbReference type="PANTHER" id="PTHR24365:SF530">
    <property type="entry name" value="MSTPROX-RELATED"/>
    <property type="match status" value="1"/>
</dbReference>
<evidence type="ECO:0000256" key="7">
    <source>
        <dbReference type="ARBA" id="ARBA00022737"/>
    </source>
</evidence>
<feature type="transmembrane region" description="Helical" evidence="14">
    <location>
        <begin position="817"/>
        <end position="841"/>
    </location>
</feature>
<keyword evidence="9 14" id="KW-1133">Transmembrane helix</keyword>
<protein>
    <submittedName>
        <fullName evidence="16">Toll-like receptor 2</fullName>
    </submittedName>
</protein>
<evidence type="ECO:0000256" key="8">
    <source>
        <dbReference type="ARBA" id="ARBA00022859"/>
    </source>
</evidence>
<dbReference type="GO" id="GO:0005886">
    <property type="term" value="C:plasma membrane"/>
    <property type="evidence" value="ECO:0007669"/>
    <property type="project" value="TreeGrafter"/>
</dbReference>
<evidence type="ECO:0000256" key="11">
    <source>
        <dbReference type="ARBA" id="ARBA00023170"/>
    </source>
</evidence>
<dbReference type="PROSITE" id="PS51450">
    <property type="entry name" value="LRR"/>
    <property type="match status" value="2"/>
</dbReference>
<dbReference type="InterPro" id="IPR032675">
    <property type="entry name" value="LRR_dom_sf"/>
</dbReference>
<dbReference type="SUPFAM" id="SSF52200">
    <property type="entry name" value="Toll/Interleukin receptor TIR domain"/>
    <property type="match status" value="1"/>
</dbReference>
<sequence>YYVCPVLCTLIGYSQQLQQLHQSADILHRSYVVSQPDSGSSDNSDGSSWISEELWPKDKTLLHIKIVKPALKEISIWKSRNKHQYLLDPILDFDSPYRTQFVNNCKIEFKSNFYGVANTNFGSHASNIQVKISGGKKCKHLPLASLTPIAKNLSHLVIRETGIFNLTKFLFGSARLDRITRIDIIDNKYLTQIANRVFDGLTRLTYLSIINNENLNDFNVEALAGAKTLEEFIYIGNGFLWNTQIFVNLVRAASARIVPNLIHIHIGRRKVSEENGIITTAFKDLHQTESSLFDGFATNITSNLNMHQNQSALFENFSSSVRISKDDLIFLTQVKYLQLTDCDITSIHPLAFKPLLESLNTLNLAENVKLPLKAWKQFLSIFSISKQTKSGTKPTLEKLDISSAFTMSFVPKDLLSVISKTSVTHLYMKDVRWKMIKVGDIPPMPNLEALHIDASQLSSIEDGAFNGLENLRDLSLKGNYIKHLSYNLLEPLTKLNSFDVSGYNAFAPLIEIAPKLFVYATTVKELNLSYKNITHLQRNIFIGLFRVEKLHLRGCSLQTIEYLTFFPLKSIVYIDLSENPQLIISIRNTDEDIFVGLEAVKIVRMSANNLSSSDINRPELFRRMYEQLQQLDLSHNHIESILPTTFANFTELRSLDLSHNQIKSWSSYRVFSLNNFINTLNLDSNQITHITTEMLGDFRRMSNLSFAHNPLECECEWDGPLLLLDHQQQTRLNRIKQFHNLEQIAHRQQQIVSTAFSPSPSEALPKSVVEWLNTTKIHFLHGHHPLRSNSHYFCREKVVLKKYFENKCEEKTRKFDLALLSIIASSILFLTVIMLIIAFVYHSTIRTLFTMVDDDFLHNYEYDAFVSYNVNDSDWVFKQLIPNLETAPNRNDQQPQMLNNIQKENQIKLCVYDRDFIAGRAISECVTESIRASRKVILVISNNFATSAWCRFETDLAHNTLMDQNREGLILIKLEEICPEKLERVAPQLHFLLKTRIYLEWSEESKEQELFWRKLRRALGFNKDGPYGAVKQYYRNYCRTSKKATGQKRRHSLVLLPSKDRIKSFRNQQQSKNELQMQEIESKGEPSVRSKSAHLETNFNELKEIIVNKCSKLSFDEKQDAKETSSPSCCKQEENDFNVAVVSNIVDDCDENRKQTKFKEISHNENEDKKSVKGKLFQIKDEENESKQTLKYLIPGVT</sequence>
<dbReference type="FunFam" id="3.40.50.10140:FF:000001">
    <property type="entry name" value="Toll-like receptor 2"/>
    <property type="match status" value="1"/>
</dbReference>
<dbReference type="InterPro" id="IPR000157">
    <property type="entry name" value="TIR_dom"/>
</dbReference>
<dbReference type="InterPro" id="IPR003591">
    <property type="entry name" value="Leu-rich_rpt_typical-subtyp"/>
</dbReference>
<feature type="non-terminal residue" evidence="16">
    <location>
        <position position="1"/>
    </location>
</feature>
<keyword evidence="6" id="KW-0732">Signal</keyword>